<accession>A0A427AD89</accession>
<evidence type="ECO:0000313" key="2">
    <source>
        <dbReference type="EMBL" id="RRT74111.1"/>
    </source>
</evidence>
<dbReference type="EMBL" id="AMZH03002877">
    <property type="protein sequence ID" value="RRT74111.1"/>
    <property type="molecule type" value="Genomic_DNA"/>
</dbReference>
<evidence type="ECO:0000256" key="1">
    <source>
        <dbReference type="SAM" id="MobiDB-lite"/>
    </source>
</evidence>
<dbReference type="Proteomes" id="UP000287651">
    <property type="component" value="Unassembled WGS sequence"/>
</dbReference>
<feature type="compositionally biased region" description="Polar residues" evidence="1">
    <location>
        <begin position="57"/>
        <end position="67"/>
    </location>
</feature>
<reference evidence="2 3" key="1">
    <citation type="journal article" date="2014" name="Agronomy (Basel)">
        <title>A Draft Genome Sequence for Ensete ventricosum, the Drought-Tolerant Tree Against Hunger.</title>
        <authorList>
            <person name="Harrison J."/>
            <person name="Moore K.A."/>
            <person name="Paszkiewicz K."/>
            <person name="Jones T."/>
            <person name="Grant M."/>
            <person name="Ambacheew D."/>
            <person name="Muzemil S."/>
            <person name="Studholme D.J."/>
        </authorList>
    </citation>
    <scope>NUCLEOTIDE SEQUENCE [LARGE SCALE GENOMIC DNA]</scope>
</reference>
<dbReference type="AlphaFoldDB" id="A0A427AD89"/>
<feature type="region of interest" description="Disordered" evidence="1">
    <location>
        <begin position="30"/>
        <end position="67"/>
    </location>
</feature>
<name>A0A427AD89_ENSVE</name>
<evidence type="ECO:0000313" key="3">
    <source>
        <dbReference type="Proteomes" id="UP000287651"/>
    </source>
</evidence>
<protein>
    <submittedName>
        <fullName evidence="2">Uncharacterized protein</fullName>
    </submittedName>
</protein>
<sequence length="67" mass="7302">MHHYTSITRHDIVGPVDISTLPHLQALVPTSGYGRRRSPLHGALAMGSHPCRRPTHSDTPPITAQNS</sequence>
<proteinExistence type="predicted"/>
<comment type="caution">
    <text evidence="2">The sequence shown here is derived from an EMBL/GenBank/DDBJ whole genome shotgun (WGS) entry which is preliminary data.</text>
</comment>
<gene>
    <name evidence="2" type="ORF">B296_00001685</name>
</gene>
<organism evidence="2 3">
    <name type="scientific">Ensete ventricosum</name>
    <name type="common">Abyssinian banana</name>
    <name type="synonym">Musa ensete</name>
    <dbReference type="NCBI Taxonomy" id="4639"/>
    <lineage>
        <taxon>Eukaryota</taxon>
        <taxon>Viridiplantae</taxon>
        <taxon>Streptophyta</taxon>
        <taxon>Embryophyta</taxon>
        <taxon>Tracheophyta</taxon>
        <taxon>Spermatophyta</taxon>
        <taxon>Magnoliopsida</taxon>
        <taxon>Liliopsida</taxon>
        <taxon>Zingiberales</taxon>
        <taxon>Musaceae</taxon>
        <taxon>Ensete</taxon>
    </lineage>
</organism>